<dbReference type="InterPro" id="IPR000215">
    <property type="entry name" value="Serpin_fam"/>
</dbReference>
<sequence>MQVTTDPAETAHLTFVLAVHRATASGAGTDDACVSPYSAAGALGLVADGARGETADEIAAVLAGPESTLAEQRRLLEASAALDTRAGQDEPVLAVSNTLWAWDGLAVDDGYAADLERRASGRVAAAPFVDDPEAARTEINADVAATTRNLIPELLPPGAVGPDTVAALVNALYLRSAWRHPFPAEATADGDFHGPDGPLPVPMMRQTARLRYGEASGWRAVAVPAVGGVEAVVLLPDRRLADAEATLDAAALAELLASLAPEQVRLTMPRVSLDVPVPLGDALRGLGVRRMFTPQADFGGLSGDARLHVSDVLHQAVLRLDEHGLEGAAATAATMRLVAMPTGDPVVVDVNRPFLLLVRHAATGAVYFAARVVTP</sequence>
<dbReference type="InterPro" id="IPR023795">
    <property type="entry name" value="Serpin_CS"/>
</dbReference>
<dbReference type="Gene3D" id="3.30.497.10">
    <property type="entry name" value="Antithrombin, subunit I, domain 2"/>
    <property type="match status" value="1"/>
</dbReference>
<name>A0A839S141_9PSEU</name>
<dbReference type="Gene3D" id="2.30.39.10">
    <property type="entry name" value="Alpha-1-antitrypsin, domain 1"/>
    <property type="match status" value="1"/>
</dbReference>
<organism evidence="3 4">
    <name type="scientific">Prauserella isguenensis</name>
    <dbReference type="NCBI Taxonomy" id="1470180"/>
    <lineage>
        <taxon>Bacteria</taxon>
        <taxon>Bacillati</taxon>
        <taxon>Actinomycetota</taxon>
        <taxon>Actinomycetes</taxon>
        <taxon>Pseudonocardiales</taxon>
        <taxon>Pseudonocardiaceae</taxon>
        <taxon>Prauserella</taxon>
    </lineage>
</organism>
<dbReference type="PANTHER" id="PTHR11461">
    <property type="entry name" value="SERINE PROTEASE INHIBITOR, SERPIN"/>
    <property type="match status" value="1"/>
</dbReference>
<reference evidence="3 4" key="1">
    <citation type="submission" date="2020-08" db="EMBL/GenBank/DDBJ databases">
        <title>Genomic Encyclopedia of Type Strains, Phase III (KMG-III): the genomes of soil and plant-associated and newly described type strains.</title>
        <authorList>
            <person name="Whitman W."/>
        </authorList>
    </citation>
    <scope>NUCLEOTIDE SEQUENCE [LARGE SCALE GENOMIC DNA]</scope>
    <source>
        <strain evidence="3 4">CECT 8577</strain>
    </source>
</reference>
<gene>
    <name evidence="3" type="ORF">FHS23_002499</name>
</gene>
<evidence type="ECO:0000256" key="1">
    <source>
        <dbReference type="RuleBase" id="RU000411"/>
    </source>
</evidence>
<evidence type="ECO:0000313" key="3">
    <source>
        <dbReference type="EMBL" id="MBB3051476.1"/>
    </source>
</evidence>
<dbReference type="GO" id="GO:0004867">
    <property type="term" value="F:serine-type endopeptidase inhibitor activity"/>
    <property type="evidence" value="ECO:0007669"/>
    <property type="project" value="InterPro"/>
</dbReference>
<dbReference type="PROSITE" id="PS00284">
    <property type="entry name" value="SERPIN"/>
    <property type="match status" value="1"/>
</dbReference>
<dbReference type="Pfam" id="PF00079">
    <property type="entry name" value="Serpin"/>
    <property type="match status" value="1"/>
</dbReference>
<comment type="caution">
    <text evidence="3">The sequence shown here is derived from an EMBL/GenBank/DDBJ whole genome shotgun (WGS) entry which is preliminary data.</text>
</comment>
<dbReference type="PANTHER" id="PTHR11461:SF211">
    <property type="entry name" value="GH10112P-RELATED"/>
    <property type="match status" value="1"/>
</dbReference>
<dbReference type="SUPFAM" id="SSF56574">
    <property type="entry name" value="Serpins"/>
    <property type="match status" value="1"/>
</dbReference>
<evidence type="ECO:0000313" key="4">
    <source>
        <dbReference type="Proteomes" id="UP000550714"/>
    </source>
</evidence>
<dbReference type="InterPro" id="IPR042178">
    <property type="entry name" value="Serpin_sf_1"/>
</dbReference>
<keyword evidence="4" id="KW-1185">Reference proteome</keyword>
<dbReference type="EMBL" id="JACHWU010000002">
    <property type="protein sequence ID" value="MBB3051476.1"/>
    <property type="molecule type" value="Genomic_DNA"/>
</dbReference>
<dbReference type="InterPro" id="IPR036186">
    <property type="entry name" value="Serpin_sf"/>
</dbReference>
<dbReference type="AlphaFoldDB" id="A0A839S141"/>
<dbReference type="InterPro" id="IPR042185">
    <property type="entry name" value="Serpin_sf_2"/>
</dbReference>
<dbReference type="SMART" id="SM00093">
    <property type="entry name" value="SERPIN"/>
    <property type="match status" value="1"/>
</dbReference>
<dbReference type="CDD" id="cd19590">
    <property type="entry name" value="serpin_thermopin-like"/>
    <property type="match status" value="1"/>
</dbReference>
<dbReference type="RefSeq" id="WP_183653430.1">
    <property type="nucleotide sequence ID" value="NZ_JACHWU010000002.1"/>
</dbReference>
<comment type="similarity">
    <text evidence="1">Belongs to the serpin family.</text>
</comment>
<dbReference type="InterPro" id="IPR023796">
    <property type="entry name" value="Serpin_dom"/>
</dbReference>
<evidence type="ECO:0000259" key="2">
    <source>
        <dbReference type="SMART" id="SM00093"/>
    </source>
</evidence>
<feature type="domain" description="Serpin" evidence="2">
    <location>
        <begin position="17"/>
        <end position="375"/>
    </location>
</feature>
<dbReference type="Proteomes" id="UP000550714">
    <property type="component" value="Unassembled WGS sequence"/>
</dbReference>
<accession>A0A839S141</accession>
<protein>
    <submittedName>
        <fullName evidence="3">Serpin B</fullName>
    </submittedName>
</protein>
<dbReference type="GO" id="GO:0005615">
    <property type="term" value="C:extracellular space"/>
    <property type="evidence" value="ECO:0007669"/>
    <property type="project" value="InterPro"/>
</dbReference>
<proteinExistence type="inferred from homology"/>